<evidence type="ECO:0000313" key="5">
    <source>
        <dbReference type="Proteomes" id="UP000249061"/>
    </source>
</evidence>
<keyword evidence="2" id="KW-1133">Transmembrane helix</keyword>
<evidence type="ECO:0000259" key="3">
    <source>
        <dbReference type="Pfam" id="PF07811"/>
    </source>
</evidence>
<dbReference type="InterPro" id="IPR012495">
    <property type="entry name" value="TadE-like_dom"/>
</dbReference>
<name>A0A2W5SZI8_9BACT</name>
<organism evidence="4 5">
    <name type="scientific">Archangium gephyra</name>
    <dbReference type="NCBI Taxonomy" id="48"/>
    <lineage>
        <taxon>Bacteria</taxon>
        <taxon>Pseudomonadati</taxon>
        <taxon>Myxococcota</taxon>
        <taxon>Myxococcia</taxon>
        <taxon>Myxococcales</taxon>
        <taxon>Cystobacterineae</taxon>
        <taxon>Archangiaceae</taxon>
        <taxon>Archangium</taxon>
    </lineage>
</organism>
<keyword evidence="2" id="KW-0472">Membrane</keyword>
<evidence type="ECO:0000256" key="2">
    <source>
        <dbReference type="SAM" id="Phobius"/>
    </source>
</evidence>
<dbReference type="Pfam" id="PF07811">
    <property type="entry name" value="TadE"/>
    <property type="match status" value="1"/>
</dbReference>
<comment type="caution">
    <text evidence="4">The sequence shown here is derived from an EMBL/GenBank/DDBJ whole genome shotgun (WGS) entry which is preliminary data.</text>
</comment>
<evidence type="ECO:0000256" key="1">
    <source>
        <dbReference type="SAM" id="MobiDB-lite"/>
    </source>
</evidence>
<feature type="transmembrane region" description="Helical" evidence="2">
    <location>
        <begin position="32"/>
        <end position="51"/>
    </location>
</feature>
<dbReference type="AlphaFoldDB" id="A0A2W5SZI8"/>
<feature type="domain" description="TadE-like" evidence="3">
    <location>
        <begin position="25"/>
        <end position="67"/>
    </location>
</feature>
<protein>
    <recommendedName>
        <fullName evidence="3">TadE-like domain-containing protein</fullName>
    </recommendedName>
</protein>
<dbReference type="EMBL" id="QFQP01000023">
    <property type="protein sequence ID" value="PZR08889.1"/>
    <property type="molecule type" value="Genomic_DNA"/>
</dbReference>
<keyword evidence="2" id="KW-0812">Transmembrane</keyword>
<feature type="region of interest" description="Disordered" evidence="1">
    <location>
        <begin position="1"/>
        <end position="25"/>
    </location>
</feature>
<sequence>MTDGAGRGSRRQSVTMQRRSRRESGQSAVETAIVMPLFVFIIFGMIQLGLLHQARLMTKYAAYKAVRAGSLNRAKEEVMKNAATAVLLPMLAKTSPLRGGDARFQPQYQVYKVRSASDYQTGFQQVSTNLKGPYDREMVEVKICAPNSDAAKDKDFDDFRTNTSDWKGFDNTKLAIQVTLYMPLYIPYVNGLIWWAARGEDGGEGGGVGDTMRTLRMKARDDNTDRKSQNGDWTLAKLTEQAKKGNYIMPVRASYAMRMMSNFDENVKFESKNPCHIPWKKK</sequence>
<gene>
    <name evidence="4" type="ORF">DI536_23655</name>
</gene>
<reference evidence="4 5" key="1">
    <citation type="submission" date="2017-08" db="EMBL/GenBank/DDBJ databases">
        <title>Infants hospitalized years apart are colonized by the same room-sourced microbial strains.</title>
        <authorList>
            <person name="Brooks B."/>
            <person name="Olm M.R."/>
            <person name="Firek B.A."/>
            <person name="Baker R."/>
            <person name="Thomas B.C."/>
            <person name="Morowitz M.J."/>
            <person name="Banfield J.F."/>
        </authorList>
    </citation>
    <scope>NUCLEOTIDE SEQUENCE [LARGE SCALE GENOMIC DNA]</scope>
    <source>
        <strain evidence="4">S2_003_000_R2_14</strain>
    </source>
</reference>
<dbReference type="Proteomes" id="UP000249061">
    <property type="component" value="Unassembled WGS sequence"/>
</dbReference>
<evidence type="ECO:0000313" key="4">
    <source>
        <dbReference type="EMBL" id="PZR08889.1"/>
    </source>
</evidence>
<accession>A0A2W5SZI8</accession>
<proteinExistence type="predicted"/>